<dbReference type="EMBL" id="WKPI01000037">
    <property type="protein sequence ID" value="MSC34527.1"/>
    <property type="molecule type" value="Genomic_DNA"/>
</dbReference>
<dbReference type="Proteomes" id="UP000480929">
    <property type="component" value="Unassembled WGS sequence"/>
</dbReference>
<reference evidence="3 4" key="1">
    <citation type="journal article" date="2019" name="Nat. Med.">
        <title>A library of human gut bacterial isolates paired with longitudinal multiomics data enables mechanistic microbiome research.</title>
        <authorList>
            <person name="Poyet M."/>
            <person name="Groussin M."/>
            <person name="Gibbons S.M."/>
            <person name="Avila-Pacheco J."/>
            <person name="Jiang X."/>
            <person name="Kearney S.M."/>
            <person name="Perrotta A.R."/>
            <person name="Berdy B."/>
            <person name="Zhao S."/>
            <person name="Lieberman T.D."/>
            <person name="Swanson P.K."/>
            <person name="Smith M."/>
            <person name="Roesemann S."/>
            <person name="Alexander J.E."/>
            <person name="Rich S.A."/>
            <person name="Livny J."/>
            <person name="Vlamakis H."/>
            <person name="Clish C."/>
            <person name="Bullock K."/>
            <person name="Deik A."/>
            <person name="Scott J."/>
            <person name="Pierce K.A."/>
            <person name="Xavier R.J."/>
            <person name="Alm E.J."/>
        </authorList>
    </citation>
    <scope>NUCLEOTIDE SEQUENCE [LARGE SCALE GENOMIC DNA]</scope>
    <source>
        <strain evidence="1 3">BIOML-A4</strain>
        <strain evidence="2 4">BIOML-A5</strain>
    </source>
</reference>
<evidence type="ECO:0000313" key="1">
    <source>
        <dbReference type="EMBL" id="MSA90797.1"/>
    </source>
</evidence>
<sequence length="496" mass="56560">MQFWEMLDFLMKTTQTSNRMLAQELKVDPSLISRLRTGDRNRPRQLEQLKSMSSYFAKRCSCSVQRQAIADKLNVKASLTAQPELLTEILYTWLCEQDILTRNTKLLPAELKKATGVGSLSPTHAKNKLYYGNAGKRTAAALFFNTALTIAPSAVVYLYSDESDAWIQEADPHSADNRDWLAALIEKGCQLVHIAPPTLPAEMAYQSLTRWLNAYATGKIKAYYYPGLRDQVHRRTLFIIPGKLVLSSHSIAHRTDSCVTILATDEPLIQTYMTEFHDYLSLCRPLLHNHESPDSQIRLFTHFFSSQGNRIQKTPALSMNTAPSALTEYCTQILEQNGHKKISRYFAQAIQLMRACRNEELIDLGYLAQPEDVLAGQVTVTLACGPIFLPVTYTVSLYLAHLKNILNLLEQVENYHFVPLNRSQRSDYTFMVEEDQHAIILQNKKTPNVIELVERQRILLCWEYLNRTADEIGYRGSRRSDIKARLRGLIAQLEIL</sequence>
<evidence type="ECO:0000313" key="2">
    <source>
        <dbReference type="EMBL" id="MSC34527.1"/>
    </source>
</evidence>
<evidence type="ECO:0000313" key="4">
    <source>
        <dbReference type="Proteomes" id="UP000480929"/>
    </source>
</evidence>
<protein>
    <submittedName>
        <fullName evidence="1">Uncharacterized protein</fullName>
    </submittedName>
</protein>
<dbReference type="EMBL" id="WKPJ01000035">
    <property type="protein sequence ID" value="MSA90797.1"/>
    <property type="molecule type" value="Genomic_DNA"/>
</dbReference>
<organism evidence="1 3">
    <name type="scientific">Holdemania massiliensis</name>
    <dbReference type="NCBI Taxonomy" id="1468449"/>
    <lineage>
        <taxon>Bacteria</taxon>
        <taxon>Bacillati</taxon>
        <taxon>Bacillota</taxon>
        <taxon>Erysipelotrichia</taxon>
        <taxon>Erysipelotrichales</taxon>
        <taxon>Erysipelotrichaceae</taxon>
        <taxon>Holdemania</taxon>
    </lineage>
</organism>
<dbReference type="OrthoDB" id="2738at2"/>
<comment type="caution">
    <text evidence="1">The sequence shown here is derived from an EMBL/GenBank/DDBJ whole genome shotgun (WGS) entry which is preliminary data.</text>
</comment>
<evidence type="ECO:0000313" key="3">
    <source>
        <dbReference type="Proteomes" id="UP000433575"/>
    </source>
</evidence>
<accession>A0A6N7SAD0</accession>
<dbReference type="Proteomes" id="UP000433575">
    <property type="component" value="Unassembled WGS sequence"/>
</dbReference>
<name>A0A6N7SAD0_9FIRM</name>
<dbReference type="AlphaFoldDB" id="A0A6N7SAD0"/>
<dbReference type="RefSeq" id="WP_154240200.1">
    <property type="nucleotide sequence ID" value="NZ_WKPI01000037.1"/>
</dbReference>
<keyword evidence="4" id="KW-1185">Reference proteome</keyword>
<gene>
    <name evidence="2" type="ORF">GKD88_15480</name>
    <name evidence="1" type="ORF">GKE08_15810</name>
</gene>
<proteinExistence type="predicted"/>